<evidence type="ECO:0000256" key="6">
    <source>
        <dbReference type="ARBA" id="ARBA00023065"/>
    </source>
</evidence>
<dbReference type="Pfam" id="PF00231">
    <property type="entry name" value="ATP-synt"/>
    <property type="match status" value="1"/>
</dbReference>
<gene>
    <name evidence="10" type="ORF">UU34_C0007G0021</name>
</gene>
<evidence type="ECO:0000256" key="5">
    <source>
        <dbReference type="ARBA" id="ARBA00022781"/>
    </source>
</evidence>
<dbReference type="InterPro" id="IPR035968">
    <property type="entry name" value="ATP_synth_F1_ATPase_gsu"/>
</dbReference>
<accession>A0A0G0UDZ1</accession>
<dbReference type="InterPro" id="IPR000131">
    <property type="entry name" value="ATP_synth_F1_gsu"/>
</dbReference>
<reference evidence="10 11" key="1">
    <citation type="journal article" date="2015" name="Nature">
        <title>rRNA introns, odd ribosomes, and small enigmatic genomes across a large radiation of phyla.</title>
        <authorList>
            <person name="Brown C.T."/>
            <person name="Hug L.A."/>
            <person name="Thomas B.C."/>
            <person name="Sharon I."/>
            <person name="Castelle C.J."/>
            <person name="Singh A."/>
            <person name="Wilkins M.J."/>
            <person name="Williams K.H."/>
            <person name="Banfield J.F."/>
        </authorList>
    </citation>
    <scope>NUCLEOTIDE SEQUENCE [LARGE SCALE GENOMIC DNA]</scope>
</reference>
<dbReference type="PRINTS" id="PR00126">
    <property type="entry name" value="ATPASEGAMMA"/>
</dbReference>
<dbReference type="Gene3D" id="3.40.1380.10">
    <property type="match status" value="1"/>
</dbReference>
<evidence type="ECO:0000256" key="7">
    <source>
        <dbReference type="ARBA" id="ARBA00023136"/>
    </source>
</evidence>
<dbReference type="GO" id="GO:0045259">
    <property type="term" value="C:proton-transporting ATP synthase complex"/>
    <property type="evidence" value="ECO:0007669"/>
    <property type="project" value="UniProtKB-KW"/>
</dbReference>
<dbReference type="Proteomes" id="UP000034854">
    <property type="component" value="Unassembled WGS sequence"/>
</dbReference>
<comment type="caution">
    <text evidence="10">The sequence shown here is derived from an EMBL/GenBank/DDBJ whole genome shotgun (WGS) entry which is preliminary data.</text>
</comment>
<keyword evidence="4" id="KW-0813">Transport</keyword>
<dbReference type="EMBL" id="LCAG01000007">
    <property type="protein sequence ID" value="KKR87118.1"/>
    <property type="molecule type" value="Genomic_DNA"/>
</dbReference>
<comment type="similarity">
    <text evidence="3">Belongs to the ATPase gamma chain family.</text>
</comment>
<comment type="function">
    <text evidence="1">Produces ATP from ADP in the presence of a proton gradient across the membrane. The gamma chain is believed to be important in regulating ATPase activity and the flow of protons through the CF(0) complex.</text>
</comment>
<dbReference type="SUPFAM" id="SSF52943">
    <property type="entry name" value="ATP synthase (F1-ATPase), gamma subunit"/>
    <property type="match status" value="1"/>
</dbReference>
<keyword evidence="9" id="KW-0066">ATP synthesis</keyword>
<dbReference type="GO" id="GO:0046933">
    <property type="term" value="F:proton-transporting ATP synthase activity, rotational mechanism"/>
    <property type="evidence" value="ECO:0007669"/>
    <property type="project" value="InterPro"/>
</dbReference>
<name>A0A0G0UDZ1_9BACT</name>
<keyword evidence="7" id="KW-0472">Membrane</keyword>
<evidence type="ECO:0000256" key="1">
    <source>
        <dbReference type="ARBA" id="ARBA00003456"/>
    </source>
</evidence>
<keyword evidence="6" id="KW-0406">Ion transport</keyword>
<keyword evidence="8" id="KW-0139">CF(1)</keyword>
<dbReference type="AlphaFoldDB" id="A0A0G0UDZ1"/>
<evidence type="ECO:0000256" key="3">
    <source>
        <dbReference type="ARBA" id="ARBA00007681"/>
    </source>
</evidence>
<evidence type="ECO:0000256" key="4">
    <source>
        <dbReference type="ARBA" id="ARBA00022448"/>
    </source>
</evidence>
<evidence type="ECO:0000256" key="2">
    <source>
        <dbReference type="ARBA" id="ARBA00004170"/>
    </source>
</evidence>
<evidence type="ECO:0000256" key="9">
    <source>
        <dbReference type="ARBA" id="ARBA00023310"/>
    </source>
</evidence>
<protein>
    <submittedName>
        <fullName evidence="10">ATP synthase gamma chain</fullName>
    </submittedName>
</protein>
<evidence type="ECO:0000313" key="10">
    <source>
        <dbReference type="EMBL" id="KKR87118.1"/>
    </source>
</evidence>
<keyword evidence="5" id="KW-0375">Hydrogen ion transport</keyword>
<proteinExistence type="inferred from homology"/>
<evidence type="ECO:0000256" key="8">
    <source>
        <dbReference type="ARBA" id="ARBA00023196"/>
    </source>
</evidence>
<comment type="subcellular location">
    <subcellularLocation>
        <location evidence="2">Membrane</location>
        <topology evidence="2">Peripheral membrane protein</topology>
    </subcellularLocation>
</comment>
<sequence>MQTIKQINTILEEIFSLKLVAHAYTEISTIKLQKIRAGIERNRTFFQEITQVYRMVKVAAGMQNLTSGNPKKGAVSILLTSNQRFYGGLEHQLTKFFAEQTSNLPTDRIVVGTTAKRQLSQVASLPVKPYIFSADIPPLEELRELVSEIISYEQIFVYYPRMQSVLVQSPAVVDLLQKPPEHYLESETHSFNSIFEPELNEMVKFFDTQITALMLEQIFLEAELARTASRLTSMNQAESNADAMIKDERKILAQASRAVENANLLDLIASAYSLRRE</sequence>
<evidence type="ECO:0000313" key="11">
    <source>
        <dbReference type="Proteomes" id="UP000034854"/>
    </source>
</evidence>
<organism evidence="10 11">
    <name type="scientific">Candidatus Curtissbacteria bacterium GW2011_GWA1_41_11</name>
    <dbReference type="NCBI Taxonomy" id="1618409"/>
    <lineage>
        <taxon>Bacteria</taxon>
        <taxon>Candidatus Curtissiibacteriota</taxon>
    </lineage>
</organism>